<dbReference type="EMBL" id="JACASE010000008">
    <property type="protein sequence ID" value="KAF6441040.1"/>
    <property type="molecule type" value="Genomic_DNA"/>
</dbReference>
<dbReference type="AlphaFoldDB" id="A0A7J8F083"/>
<evidence type="ECO:0000313" key="2">
    <source>
        <dbReference type="EMBL" id="KAF6441040.1"/>
    </source>
</evidence>
<gene>
    <name evidence="2" type="ORF">HJG63_012263</name>
</gene>
<organism evidence="2 3">
    <name type="scientific">Rousettus aegyptiacus</name>
    <name type="common">Egyptian fruit bat</name>
    <name type="synonym">Pteropus aegyptiacus</name>
    <dbReference type="NCBI Taxonomy" id="9407"/>
    <lineage>
        <taxon>Eukaryota</taxon>
        <taxon>Metazoa</taxon>
        <taxon>Chordata</taxon>
        <taxon>Craniata</taxon>
        <taxon>Vertebrata</taxon>
        <taxon>Euteleostomi</taxon>
        <taxon>Mammalia</taxon>
        <taxon>Eutheria</taxon>
        <taxon>Laurasiatheria</taxon>
        <taxon>Chiroptera</taxon>
        <taxon>Yinpterochiroptera</taxon>
        <taxon>Pteropodoidea</taxon>
        <taxon>Pteropodidae</taxon>
        <taxon>Rousettinae</taxon>
        <taxon>Rousettus</taxon>
    </lineage>
</organism>
<feature type="region of interest" description="Disordered" evidence="1">
    <location>
        <begin position="79"/>
        <end position="114"/>
    </location>
</feature>
<comment type="caution">
    <text evidence="2">The sequence shown here is derived from an EMBL/GenBank/DDBJ whole genome shotgun (WGS) entry which is preliminary data.</text>
</comment>
<reference evidence="2 3" key="1">
    <citation type="journal article" date="2020" name="Nature">
        <title>Six reference-quality genomes reveal evolution of bat adaptations.</title>
        <authorList>
            <person name="Jebb D."/>
            <person name="Huang Z."/>
            <person name="Pippel M."/>
            <person name="Hughes G.M."/>
            <person name="Lavrichenko K."/>
            <person name="Devanna P."/>
            <person name="Winkler S."/>
            <person name="Jermiin L.S."/>
            <person name="Skirmuntt E.C."/>
            <person name="Katzourakis A."/>
            <person name="Burkitt-Gray L."/>
            <person name="Ray D.A."/>
            <person name="Sullivan K.A.M."/>
            <person name="Roscito J.G."/>
            <person name="Kirilenko B.M."/>
            <person name="Davalos L.M."/>
            <person name="Corthals A.P."/>
            <person name="Power M.L."/>
            <person name="Jones G."/>
            <person name="Ransome R.D."/>
            <person name="Dechmann D.K.N."/>
            <person name="Locatelli A.G."/>
            <person name="Puechmaille S.J."/>
            <person name="Fedrigo O."/>
            <person name="Jarvis E.D."/>
            <person name="Hiller M."/>
            <person name="Vernes S.C."/>
            <person name="Myers E.W."/>
            <person name="Teeling E.C."/>
        </authorList>
    </citation>
    <scope>NUCLEOTIDE SEQUENCE [LARGE SCALE GENOMIC DNA]</scope>
    <source>
        <strain evidence="2">MRouAeg1</strain>
        <tissue evidence="2">Muscle</tissue>
    </source>
</reference>
<keyword evidence="3" id="KW-1185">Reference proteome</keyword>
<evidence type="ECO:0000256" key="1">
    <source>
        <dbReference type="SAM" id="MobiDB-lite"/>
    </source>
</evidence>
<accession>A0A7J8F083</accession>
<proteinExistence type="predicted"/>
<sequence length="138" mass="14586">MALPTPPPTLHAFLCTTDCARSSRLRYILPFGAVTITFAARTPPGPDPRRVAGHAPRRPQGPSRRLPVLASLVATAAEGRVREPTRAPSQQGCGNLGASFLWTSPRPGGAGRNRRAGLAEHWAGGSLRDTCAGWRATA</sequence>
<protein>
    <submittedName>
        <fullName evidence="2">Uncharacterized protein</fullName>
    </submittedName>
</protein>
<dbReference type="Proteomes" id="UP000593571">
    <property type="component" value="Unassembled WGS sequence"/>
</dbReference>
<name>A0A7J8F083_ROUAE</name>
<feature type="region of interest" description="Disordered" evidence="1">
    <location>
        <begin position="38"/>
        <end position="66"/>
    </location>
</feature>
<evidence type="ECO:0000313" key="3">
    <source>
        <dbReference type="Proteomes" id="UP000593571"/>
    </source>
</evidence>